<dbReference type="Proteomes" id="UP000475582">
    <property type="component" value="Unassembled WGS sequence"/>
</dbReference>
<dbReference type="InterPro" id="IPR000639">
    <property type="entry name" value="Epox_hydrolase-like"/>
</dbReference>
<dbReference type="RefSeq" id="WP_155462779.1">
    <property type="nucleotide sequence ID" value="NZ_WNKY01000005.1"/>
</dbReference>
<comment type="similarity">
    <text evidence="1">Belongs to the peptidase S33 family.</text>
</comment>
<evidence type="ECO:0000313" key="8">
    <source>
        <dbReference type="Proteomes" id="UP000475582"/>
    </source>
</evidence>
<dbReference type="AlphaFoldDB" id="A0A6L6PEC4"/>
<feature type="chain" id="PRO_5026748299" evidence="5">
    <location>
        <begin position="38"/>
        <end position="429"/>
    </location>
</feature>
<evidence type="ECO:0000313" key="7">
    <source>
        <dbReference type="EMBL" id="MTV37380.1"/>
    </source>
</evidence>
<comment type="caution">
    <text evidence="7">The sequence shown here is derived from an EMBL/GenBank/DDBJ whole genome shotgun (WGS) entry which is preliminary data.</text>
</comment>
<proteinExistence type="inferred from homology"/>
<dbReference type="InterPro" id="IPR029058">
    <property type="entry name" value="AB_hydrolase_fold"/>
</dbReference>
<protein>
    <submittedName>
        <fullName evidence="7">Alpha/beta fold hydrolase</fullName>
    </submittedName>
</protein>
<dbReference type="Pfam" id="PF06441">
    <property type="entry name" value="EHN"/>
    <property type="match status" value="1"/>
</dbReference>
<dbReference type="EMBL" id="WNKY01000005">
    <property type="protein sequence ID" value="MTV37380.1"/>
    <property type="molecule type" value="Genomic_DNA"/>
</dbReference>
<name>A0A6L6PEC4_9BURK</name>
<feature type="domain" description="Epoxide hydrolase N-terminal" evidence="6">
    <location>
        <begin position="55"/>
        <end position="160"/>
    </location>
</feature>
<accession>A0A6L6PEC4</accession>
<gene>
    <name evidence="7" type="ORF">GM676_07265</name>
</gene>
<dbReference type="PANTHER" id="PTHR21661:SF35">
    <property type="entry name" value="EPOXIDE HYDROLASE"/>
    <property type="match status" value="1"/>
</dbReference>
<dbReference type="GO" id="GO:0004301">
    <property type="term" value="F:epoxide hydrolase activity"/>
    <property type="evidence" value="ECO:0007669"/>
    <property type="project" value="TreeGrafter"/>
</dbReference>
<keyword evidence="2" id="KW-0058">Aromatic hydrocarbons catabolism</keyword>
<evidence type="ECO:0000259" key="6">
    <source>
        <dbReference type="Pfam" id="PF06441"/>
    </source>
</evidence>
<evidence type="ECO:0000256" key="3">
    <source>
        <dbReference type="ARBA" id="ARBA00022801"/>
    </source>
</evidence>
<sequence length="429" mass="46838">MDQFTHPDPSRRAALRGFAAVAAAGGIASLMPAQASAAAKAAPVAFERPASVPGVQPFKVAIPHAALDDLKLRLSLARWPEQATVPDWSQGVPLARLQALVEYWQHDYDWRKAEARLNAFPQFTTRIDGLDIHFLHVRSKHANALPIVLTHGWPGSIFEFINTIGPLVDPTAHGGKAEDAFHVVIPSLPGYGFSGKPTAAGWGLPHIARAWATLMRRLGYRKWVAQGGDWGAGVTTWLAKQHADGLAAVHLNLPILFPPPIEGEPDKEEQATIAQLIAFDGSKSGYAKLQGTRPQTIGYALADSPVAQAAWIYEKLAEWTDSGNDPEAVLGRDQILDNITLYWLTGSGASSARLYAESFASDFSTQKLDVPVAVSLFPGELYHPPRKWGERAYSRLYYWNEAARGGHFAAFEQPALFTAELRRAFATIR</sequence>
<evidence type="ECO:0000256" key="5">
    <source>
        <dbReference type="SAM" id="SignalP"/>
    </source>
</evidence>
<organism evidence="7 8">
    <name type="scientific">Duganella radicis</name>
    <dbReference type="NCBI Taxonomy" id="551988"/>
    <lineage>
        <taxon>Bacteria</taxon>
        <taxon>Pseudomonadati</taxon>
        <taxon>Pseudomonadota</taxon>
        <taxon>Betaproteobacteria</taxon>
        <taxon>Burkholderiales</taxon>
        <taxon>Oxalobacteraceae</taxon>
        <taxon>Telluria group</taxon>
        <taxon>Duganella</taxon>
    </lineage>
</organism>
<evidence type="ECO:0000256" key="1">
    <source>
        <dbReference type="ARBA" id="ARBA00010088"/>
    </source>
</evidence>
<dbReference type="InterPro" id="IPR006311">
    <property type="entry name" value="TAT_signal"/>
</dbReference>
<evidence type="ECO:0000256" key="2">
    <source>
        <dbReference type="ARBA" id="ARBA00022797"/>
    </source>
</evidence>
<dbReference type="SUPFAM" id="SSF53474">
    <property type="entry name" value="alpha/beta-Hydrolases"/>
    <property type="match status" value="1"/>
</dbReference>
<dbReference type="PRINTS" id="PR00412">
    <property type="entry name" value="EPOXHYDRLASE"/>
</dbReference>
<dbReference type="PROSITE" id="PS51318">
    <property type="entry name" value="TAT"/>
    <property type="match status" value="1"/>
</dbReference>
<feature type="signal peptide" evidence="5">
    <location>
        <begin position="1"/>
        <end position="37"/>
    </location>
</feature>
<dbReference type="GO" id="GO:0097176">
    <property type="term" value="P:epoxide metabolic process"/>
    <property type="evidence" value="ECO:0007669"/>
    <property type="project" value="TreeGrafter"/>
</dbReference>
<dbReference type="PANTHER" id="PTHR21661">
    <property type="entry name" value="EPOXIDE HYDROLASE 1-RELATED"/>
    <property type="match status" value="1"/>
</dbReference>
<dbReference type="PIRSF" id="PIRSF001112">
    <property type="entry name" value="Epoxide_hydrolase"/>
    <property type="match status" value="1"/>
</dbReference>
<evidence type="ECO:0000256" key="4">
    <source>
        <dbReference type="PIRSR" id="PIRSR001112-1"/>
    </source>
</evidence>
<keyword evidence="5" id="KW-0732">Signal</keyword>
<reference evidence="7 8" key="1">
    <citation type="submission" date="2019-11" db="EMBL/GenBank/DDBJ databases">
        <title>Type strains purchased from KCTC, JCM and DSMZ.</title>
        <authorList>
            <person name="Lu H."/>
        </authorList>
    </citation>
    <scope>NUCLEOTIDE SEQUENCE [LARGE SCALE GENOMIC DNA]</scope>
    <source>
        <strain evidence="7 8">KCTC 22382</strain>
    </source>
</reference>
<keyword evidence="3 7" id="KW-0378">Hydrolase</keyword>
<dbReference type="OrthoDB" id="9780765at2"/>
<feature type="active site" description="Proton donor" evidence="4">
    <location>
        <position position="355"/>
    </location>
</feature>
<dbReference type="InterPro" id="IPR016292">
    <property type="entry name" value="Epoxide_hydrolase"/>
</dbReference>
<keyword evidence="8" id="KW-1185">Reference proteome</keyword>
<dbReference type="Gene3D" id="3.40.50.1820">
    <property type="entry name" value="alpha/beta hydrolase"/>
    <property type="match status" value="1"/>
</dbReference>
<feature type="active site" description="Nucleophile" evidence="4">
    <location>
        <position position="229"/>
    </location>
</feature>
<dbReference type="InterPro" id="IPR010497">
    <property type="entry name" value="Epoxide_hydro_N"/>
</dbReference>
<feature type="active site" description="Proton acceptor" evidence="4">
    <location>
        <position position="407"/>
    </location>
</feature>